<proteinExistence type="predicted"/>
<reference evidence="2" key="1">
    <citation type="submission" date="2022-06" db="EMBL/GenBank/DDBJ databases">
        <authorList>
            <person name="Goudenege D."/>
            <person name="Le Roux F."/>
        </authorList>
    </citation>
    <scope>NUCLEOTIDE SEQUENCE</scope>
    <source>
        <strain evidence="2">12-063</strain>
    </source>
</reference>
<name>A0ABN8TM54_9VIBR</name>
<evidence type="ECO:0008006" key="4">
    <source>
        <dbReference type="Google" id="ProtNLM"/>
    </source>
</evidence>
<evidence type="ECO:0000256" key="1">
    <source>
        <dbReference type="SAM" id="MobiDB-lite"/>
    </source>
</evidence>
<evidence type="ECO:0000313" key="3">
    <source>
        <dbReference type="Proteomes" id="UP001152658"/>
    </source>
</evidence>
<feature type="compositionally biased region" description="Basic and acidic residues" evidence="1">
    <location>
        <begin position="151"/>
        <end position="161"/>
    </location>
</feature>
<keyword evidence="3" id="KW-1185">Reference proteome</keyword>
<gene>
    <name evidence="2" type="ORF">VAE063_320003</name>
</gene>
<feature type="region of interest" description="Disordered" evidence="1">
    <location>
        <begin position="141"/>
        <end position="161"/>
    </location>
</feature>
<comment type="caution">
    <text evidence="2">The sequence shown here is derived from an EMBL/GenBank/DDBJ whole genome shotgun (WGS) entry which is preliminary data.</text>
</comment>
<dbReference type="RefSeq" id="WP_261925485.1">
    <property type="nucleotide sequence ID" value="NZ_CALYLK010000067.1"/>
</dbReference>
<sequence length="446" mass="51571">MLKFTEFSDNFLSDKERLVKLVPFAMPNTVVIDDNSDSCVNRHISYLDSTCIFLTHSIKDDDKRLAIIESMLTDRSKILVLKKLQYSCPIVRDYIINHVERIAILRNISDIKPLIRLISEIGRTKRNVEISHTIRDLEALVKNSSMPSNSPKKEGSSNKTALHDDKTCPSCELNCWSNTYICPHCGHEFKRENFNDNHQIRIGIVQRENYRVVNGMQEMSNTVYVTRFHARSDLEQIVTKQEIDNYRTIINNKVKVAHLKPNISTLLPGTLVYYATDENEKAHFIHRVSIGMLKELEKLIAAENLPYINARVRGCNSLRLARISDQVTSYIDSNLQRPYPNECTHDEQDPTFKMVKRKLIECDLAAYLISEMLYRRSLTKNVSKAKYKYSTQQKLNEIDKQLDRLIFLIEAIDNGVIRKFVFNREIIGIVGESVSYDTKPNMDSTE</sequence>
<dbReference type="EMBL" id="CALYLK010000067">
    <property type="protein sequence ID" value="CAH8206346.1"/>
    <property type="molecule type" value="Genomic_DNA"/>
</dbReference>
<evidence type="ECO:0000313" key="2">
    <source>
        <dbReference type="EMBL" id="CAH8206346.1"/>
    </source>
</evidence>
<dbReference type="Proteomes" id="UP001152658">
    <property type="component" value="Unassembled WGS sequence"/>
</dbReference>
<protein>
    <recommendedName>
        <fullName evidence="4">C2H2-type domain-containing protein</fullName>
    </recommendedName>
</protein>
<accession>A0ABN8TM54</accession>
<organism evidence="2 3">
    <name type="scientific">Vibrio aestuarianus</name>
    <dbReference type="NCBI Taxonomy" id="28171"/>
    <lineage>
        <taxon>Bacteria</taxon>
        <taxon>Pseudomonadati</taxon>
        <taxon>Pseudomonadota</taxon>
        <taxon>Gammaproteobacteria</taxon>
        <taxon>Vibrionales</taxon>
        <taxon>Vibrionaceae</taxon>
        <taxon>Vibrio</taxon>
    </lineage>
</organism>